<dbReference type="Proteomes" id="UP000188169">
    <property type="component" value="Unassembled WGS sequence"/>
</dbReference>
<proteinExistence type="predicted"/>
<dbReference type="STRING" id="1945520.A1019T_00652"/>
<dbReference type="Pfam" id="PF22397">
    <property type="entry name" value="NADAR-DarT1"/>
    <property type="match status" value="1"/>
</dbReference>
<organism evidence="1 2">
    <name type="scientific">Psychrobacter pasteurii</name>
    <dbReference type="NCBI Taxonomy" id="1945520"/>
    <lineage>
        <taxon>Bacteria</taxon>
        <taxon>Pseudomonadati</taxon>
        <taxon>Pseudomonadota</taxon>
        <taxon>Gammaproteobacteria</taxon>
        <taxon>Moraxellales</taxon>
        <taxon>Moraxellaceae</taxon>
        <taxon>Psychrobacter</taxon>
    </lineage>
</organism>
<dbReference type="InterPro" id="IPR053913">
    <property type="entry name" value="NADAR-DarT1"/>
</dbReference>
<sequence length="237" mass="27109">MEQAVTPTEQKPVFMPRVGSDNLVKTDMVRIEHHVGFATRQKKKTINDLHRVIKKKYGFKNVLELSSKSGNKLSFPLSPVSLKITNEADGKQYSVENAYQASKMFERGGPFVDLLDAAPRQAKKDERLVTSGDITGYDYFGMVWGLEPLTVFYDWLYVNALKQNKHLHEEVLQYQAFTDISFNPKKNIHCPAYSLAMFVALHKRELLEGIEDPGTFFDLVTGFELSNTEHLLQEGWF</sequence>
<reference evidence="2" key="1">
    <citation type="submission" date="2017-02" db="EMBL/GenBank/DDBJ databases">
        <authorList>
            <person name="Mornico D."/>
        </authorList>
    </citation>
    <scope>NUCLEOTIDE SEQUENCE [LARGE SCALE GENOMIC DNA]</scope>
</reference>
<evidence type="ECO:0000313" key="1">
    <source>
        <dbReference type="EMBL" id="SJM36689.1"/>
    </source>
</evidence>
<name>A0A1R4EE40_9GAMM</name>
<dbReference type="RefSeq" id="WP_077448085.1">
    <property type="nucleotide sequence ID" value="NZ_FUGD01000055.1"/>
</dbReference>
<dbReference type="OrthoDB" id="3255715at2"/>
<keyword evidence="2" id="KW-1185">Reference proteome</keyword>
<protein>
    <submittedName>
        <fullName evidence="1">Uncharacterized protein</fullName>
    </submittedName>
</protein>
<accession>A0A1R4EE40</accession>
<gene>
    <name evidence="1" type="ORF">A1019T_00652</name>
</gene>
<dbReference type="AlphaFoldDB" id="A0A1R4EE40"/>
<evidence type="ECO:0000313" key="2">
    <source>
        <dbReference type="Proteomes" id="UP000188169"/>
    </source>
</evidence>
<dbReference type="EMBL" id="FUGD01000055">
    <property type="protein sequence ID" value="SJM36689.1"/>
    <property type="molecule type" value="Genomic_DNA"/>
</dbReference>